<keyword evidence="2" id="KW-0732">Signal</keyword>
<dbReference type="SUPFAM" id="SSF50998">
    <property type="entry name" value="Quinoprotein alcohol dehydrogenase-like"/>
    <property type="match status" value="1"/>
</dbReference>
<keyword evidence="4" id="KW-1185">Reference proteome</keyword>
<organism evidence="3 4">
    <name type="scientific">Chondromyces apiculatus DSM 436</name>
    <dbReference type="NCBI Taxonomy" id="1192034"/>
    <lineage>
        <taxon>Bacteria</taxon>
        <taxon>Pseudomonadati</taxon>
        <taxon>Myxococcota</taxon>
        <taxon>Polyangia</taxon>
        <taxon>Polyangiales</taxon>
        <taxon>Polyangiaceae</taxon>
        <taxon>Chondromyces</taxon>
    </lineage>
</organism>
<dbReference type="RefSeq" id="WP_044243117.1">
    <property type="nucleotide sequence ID" value="NZ_ASRX01000028.1"/>
</dbReference>
<evidence type="ECO:0000313" key="3">
    <source>
        <dbReference type="EMBL" id="EYF04903.1"/>
    </source>
</evidence>
<accession>A0A017T6L1</accession>
<dbReference type="Proteomes" id="UP000019678">
    <property type="component" value="Unassembled WGS sequence"/>
</dbReference>
<feature type="chain" id="PRO_5001496392" evidence="2">
    <location>
        <begin position="23"/>
        <end position="531"/>
    </location>
</feature>
<dbReference type="PANTHER" id="PTHR35580:SF1">
    <property type="entry name" value="PHYTASE-LIKE DOMAIN-CONTAINING PROTEIN"/>
    <property type="match status" value="1"/>
</dbReference>
<name>A0A017T6L1_9BACT</name>
<dbReference type="eggNOG" id="COG1520">
    <property type="taxonomic scope" value="Bacteria"/>
</dbReference>
<gene>
    <name evidence="3" type="ORF">CAP_3714</name>
</gene>
<dbReference type="InterPro" id="IPR052918">
    <property type="entry name" value="Motility_Chemotaxis_Reg"/>
</dbReference>
<evidence type="ECO:0000256" key="1">
    <source>
        <dbReference type="SAM" id="MobiDB-lite"/>
    </source>
</evidence>
<dbReference type="PANTHER" id="PTHR35580">
    <property type="entry name" value="CELL SURFACE GLYCOPROTEIN (S-LAYER PROTEIN)-LIKE PROTEIN"/>
    <property type="match status" value="1"/>
</dbReference>
<sequence length="531" mass="55134">MLNVRHLISGVALVGAAGLAHTAGGCALVVGADFSERGEASDAGVDPDAATPEGGTCPDGSQPAAEDCSTAQDDENCDGTPVCDGAAIHGGIFGNDNDQAEVRVIVAPDRSVYLALETIGSMDYGGSAIGTGNQQSIHIAKFTPTLEHVWSFTTQGSDFAHDLGDIVVDASGNLVLVGSFLGTFTMGDVTFDRANERAAFVAKLDPTGPTGPKVLWVRDLRGQQERFGKSVTVAPDGGIVVVGWYRGSLVLHDGAVAAAASDGADLYVVKYDAGGNVHWSRTFGGGGDQDALGVDCGPDSEVVLVGLYRGGITLGAQSMQGLSGGRESGFLVLLNKDGDYQRHRFFAGEASSQAIDVVVEASKRVLVTGYYQGDSLDFGQGAGMPSAVEGLDAFLAAYQLDDLAPLWTESFGGQSEDIGFRIEKDTEGHVLLTGAATSTIQFSDGGMLHDTNARDGFVVKLDPSRPGGPGREIWSQLIGGEGAQTALDVAAGPLGEVYAVGYTGNWFPIAPSSTPEREVRERDVWIAALRP</sequence>
<dbReference type="STRING" id="1192034.CAP_3714"/>
<evidence type="ECO:0000313" key="4">
    <source>
        <dbReference type="Proteomes" id="UP000019678"/>
    </source>
</evidence>
<feature type="signal peptide" evidence="2">
    <location>
        <begin position="1"/>
        <end position="22"/>
    </location>
</feature>
<reference evidence="3 4" key="1">
    <citation type="submission" date="2013-05" db="EMBL/GenBank/DDBJ databases">
        <title>Genome assembly of Chondromyces apiculatus DSM 436.</title>
        <authorList>
            <person name="Sharma G."/>
            <person name="Khatri I."/>
            <person name="Kaur C."/>
            <person name="Mayilraj S."/>
            <person name="Subramanian S."/>
        </authorList>
    </citation>
    <scope>NUCLEOTIDE SEQUENCE [LARGE SCALE GENOMIC DNA]</scope>
    <source>
        <strain evidence="3 4">DSM 436</strain>
    </source>
</reference>
<dbReference type="EMBL" id="ASRX01000028">
    <property type="protein sequence ID" value="EYF04903.1"/>
    <property type="molecule type" value="Genomic_DNA"/>
</dbReference>
<dbReference type="OrthoDB" id="5380037at2"/>
<dbReference type="AlphaFoldDB" id="A0A017T6L1"/>
<dbReference type="PROSITE" id="PS51257">
    <property type="entry name" value="PROKAR_LIPOPROTEIN"/>
    <property type="match status" value="1"/>
</dbReference>
<dbReference type="InterPro" id="IPR011047">
    <property type="entry name" value="Quinoprotein_ADH-like_sf"/>
</dbReference>
<evidence type="ECO:0000256" key="2">
    <source>
        <dbReference type="SAM" id="SignalP"/>
    </source>
</evidence>
<protein>
    <submittedName>
        <fullName evidence="3">Uncharacterized protein</fullName>
    </submittedName>
</protein>
<proteinExistence type="predicted"/>
<feature type="region of interest" description="Disordered" evidence="1">
    <location>
        <begin position="38"/>
        <end position="75"/>
    </location>
</feature>
<comment type="caution">
    <text evidence="3">The sequence shown here is derived from an EMBL/GenBank/DDBJ whole genome shotgun (WGS) entry which is preliminary data.</text>
</comment>